<reference evidence="3" key="1">
    <citation type="journal article" date="2019" name="Int. J. Syst. Evol. Microbiol.">
        <title>The Global Catalogue of Microorganisms (GCM) 10K type strain sequencing project: providing services to taxonomists for standard genome sequencing and annotation.</title>
        <authorList>
            <consortium name="The Broad Institute Genomics Platform"/>
            <consortium name="The Broad Institute Genome Sequencing Center for Infectious Disease"/>
            <person name="Wu L."/>
            <person name="Ma J."/>
        </authorList>
    </citation>
    <scope>NUCLEOTIDE SEQUENCE [LARGE SCALE GENOMIC DNA]</scope>
    <source>
        <strain evidence="3">JCM 10696</strain>
    </source>
</reference>
<keyword evidence="1" id="KW-1133">Transmembrane helix</keyword>
<evidence type="ECO:0000256" key="1">
    <source>
        <dbReference type="SAM" id="Phobius"/>
    </source>
</evidence>
<proteinExistence type="predicted"/>
<dbReference type="RefSeq" id="WP_344241861.1">
    <property type="nucleotide sequence ID" value="NZ_BAAAHH010000013.1"/>
</dbReference>
<feature type="transmembrane region" description="Helical" evidence="1">
    <location>
        <begin position="169"/>
        <end position="188"/>
    </location>
</feature>
<name>A0ABP4BRP1_9ACTN</name>
<dbReference type="Proteomes" id="UP001500665">
    <property type="component" value="Unassembled WGS sequence"/>
</dbReference>
<evidence type="ECO:0000313" key="3">
    <source>
        <dbReference type="Proteomes" id="UP001500665"/>
    </source>
</evidence>
<evidence type="ECO:0000313" key="2">
    <source>
        <dbReference type="EMBL" id="GAA0953093.1"/>
    </source>
</evidence>
<protein>
    <submittedName>
        <fullName evidence="2">Uncharacterized protein</fullName>
    </submittedName>
</protein>
<keyword evidence="1" id="KW-0812">Transmembrane</keyword>
<accession>A0ABP4BRP1</accession>
<keyword evidence="1" id="KW-0472">Membrane</keyword>
<organism evidence="2 3">
    <name type="scientific">Actinocorallia libanotica</name>
    <dbReference type="NCBI Taxonomy" id="46162"/>
    <lineage>
        <taxon>Bacteria</taxon>
        <taxon>Bacillati</taxon>
        <taxon>Actinomycetota</taxon>
        <taxon>Actinomycetes</taxon>
        <taxon>Streptosporangiales</taxon>
        <taxon>Thermomonosporaceae</taxon>
        <taxon>Actinocorallia</taxon>
    </lineage>
</organism>
<comment type="caution">
    <text evidence="2">The sequence shown here is derived from an EMBL/GenBank/DDBJ whole genome shotgun (WGS) entry which is preliminary data.</text>
</comment>
<gene>
    <name evidence="2" type="ORF">GCM10009550_34650</name>
</gene>
<sequence>MSAEPTPGTKIAQALRRSPVYADPSLAAALPKAGREKLLARIGAAPMPIFVVLVPLVKGGTWEDGEDLLTVVHDRLGRDGVYIGPGSYGGLFEARRWGGTEEQRRDSEYAVRVPFFLPEFDDAPLIDSLIKAVELVSAGGGRAVYEKATEHLGSSREKPFPIGRGADSALPLTAGALAAAAVTGLAVWRWRRTARVRREQRPLLLPREVLAAANTADREELRGRAEREVVAFGELLEGVDLDSDSARVHDLMTLALDAYQAAGKTLDAADGVFDLAGVLVLVDRGRDALDSARALASGRKERPRSPLCFFNPLHGDAAAAVDWRELGSRDSLRVQACGACAKAVRGHRLPVFLADRVDGRNVPYYAVSGLWSRTGYGQFGDDLVHRVLRGELRG</sequence>
<dbReference type="EMBL" id="BAAAHH010000013">
    <property type="protein sequence ID" value="GAA0953093.1"/>
    <property type="molecule type" value="Genomic_DNA"/>
</dbReference>
<keyword evidence="3" id="KW-1185">Reference proteome</keyword>